<feature type="transmembrane region" description="Helical" evidence="18">
    <location>
        <begin position="517"/>
        <end position="533"/>
    </location>
</feature>
<keyword evidence="9 18" id="KW-0812">Transmembrane</keyword>
<feature type="compositionally biased region" description="Basic and acidic residues" evidence="17">
    <location>
        <begin position="1"/>
        <end position="17"/>
    </location>
</feature>
<feature type="domain" description="Archaeal glycosylation protein B peripheral" evidence="20">
    <location>
        <begin position="898"/>
        <end position="989"/>
    </location>
</feature>
<evidence type="ECO:0000256" key="10">
    <source>
        <dbReference type="ARBA" id="ARBA00022723"/>
    </source>
</evidence>
<feature type="region of interest" description="Disordered" evidence="17">
    <location>
        <begin position="1"/>
        <end position="30"/>
    </location>
</feature>
<evidence type="ECO:0000256" key="12">
    <source>
        <dbReference type="ARBA" id="ARBA00022989"/>
    </source>
</evidence>
<feature type="transmembrane region" description="Helical" evidence="18">
    <location>
        <begin position="297"/>
        <end position="316"/>
    </location>
</feature>
<feature type="domain" description="Oligosaccharyl transferase STT3 N-terminal" evidence="19">
    <location>
        <begin position="59"/>
        <end position="476"/>
    </location>
</feature>
<keyword evidence="7" id="KW-0328">Glycosyltransferase</keyword>
<dbReference type="GO" id="GO:0005886">
    <property type="term" value="C:plasma membrane"/>
    <property type="evidence" value="ECO:0007669"/>
    <property type="project" value="UniProtKB-SubCell"/>
</dbReference>
<keyword evidence="8" id="KW-0808">Transferase</keyword>
<evidence type="ECO:0000256" key="9">
    <source>
        <dbReference type="ARBA" id="ARBA00022692"/>
    </source>
</evidence>
<evidence type="ECO:0000256" key="13">
    <source>
        <dbReference type="ARBA" id="ARBA00023136"/>
    </source>
</evidence>
<evidence type="ECO:0000256" key="16">
    <source>
        <dbReference type="ARBA" id="ARBA00034066"/>
    </source>
</evidence>
<evidence type="ECO:0000256" key="15">
    <source>
        <dbReference type="ARBA" id="ARBA00030679"/>
    </source>
</evidence>
<dbReference type="EC" id="2.4.99.21" evidence="6"/>
<comment type="cofactor">
    <cofactor evidence="1">
        <name>Mn(2+)</name>
        <dbReference type="ChEBI" id="CHEBI:29035"/>
    </cofactor>
</comment>
<comment type="catalytic activity">
    <reaction evidence="16">
        <text>an archaeal dolichyl phosphooligosaccharide + [protein]-L-asparagine = an archaeal dolichyl phosphate + a glycoprotein with the oligosaccharide chain attached by N-beta-D-glycosyl linkage to a protein L-asparagine.</text>
        <dbReference type="EC" id="2.4.99.21"/>
    </reaction>
</comment>
<dbReference type="EMBL" id="JAWDKD010000005">
    <property type="protein sequence ID" value="MDV0446443.1"/>
    <property type="molecule type" value="Genomic_DNA"/>
</dbReference>
<feature type="transmembrane region" description="Helical" evidence="18">
    <location>
        <begin position="208"/>
        <end position="229"/>
    </location>
</feature>
<keyword evidence="12 18" id="KW-1133">Transmembrane helix</keyword>
<feature type="transmembrane region" description="Helical" evidence="18">
    <location>
        <begin position="152"/>
        <end position="171"/>
    </location>
</feature>
<feature type="transmembrane region" description="Helical" evidence="18">
    <location>
        <begin position="183"/>
        <end position="202"/>
    </location>
</feature>
<feature type="transmembrane region" description="Helical" evidence="18">
    <location>
        <begin position="466"/>
        <end position="484"/>
    </location>
</feature>
<keyword evidence="13 18" id="KW-0472">Membrane</keyword>
<dbReference type="Gene3D" id="3.40.50.12610">
    <property type="match status" value="1"/>
</dbReference>
<proteinExistence type="inferred from homology"/>
<dbReference type="InterPro" id="IPR003674">
    <property type="entry name" value="Oligo_trans_STT3"/>
</dbReference>
<gene>
    <name evidence="22" type="ORF">MsAg5_02780</name>
</gene>
<feature type="transmembrane region" description="Helical" evidence="18">
    <location>
        <begin position="328"/>
        <end position="349"/>
    </location>
</feature>
<feature type="transmembrane region" description="Helical" evidence="18">
    <location>
        <begin position="250"/>
        <end position="267"/>
    </location>
</feature>
<keyword evidence="10" id="KW-0479">Metal-binding</keyword>
<dbReference type="Pfam" id="PF22627">
    <property type="entry name" value="AglB_core-like"/>
    <property type="match status" value="1"/>
</dbReference>
<accession>A0AAE4MIY1</accession>
<feature type="transmembrane region" description="Helical" evidence="18">
    <location>
        <begin position="411"/>
        <end position="430"/>
    </location>
</feature>
<name>A0AAE4MIY1_9EURY</name>
<evidence type="ECO:0000259" key="20">
    <source>
        <dbReference type="Pfam" id="PF18079"/>
    </source>
</evidence>
<feature type="transmembrane region" description="Helical" evidence="18">
    <location>
        <begin position="46"/>
        <end position="66"/>
    </location>
</feature>
<dbReference type="InterPro" id="IPR054479">
    <property type="entry name" value="AglB-like_core"/>
</dbReference>
<feature type="compositionally biased region" description="Basic and acidic residues" evidence="17">
    <location>
        <begin position="563"/>
        <end position="588"/>
    </location>
</feature>
<evidence type="ECO:0000256" key="8">
    <source>
        <dbReference type="ARBA" id="ARBA00022679"/>
    </source>
</evidence>
<feature type="transmembrane region" description="Helical" evidence="18">
    <location>
        <begin position="356"/>
        <end position="376"/>
    </location>
</feature>
<dbReference type="PANTHER" id="PTHR13872">
    <property type="entry name" value="DOLICHYL-DIPHOSPHOOLIGOSACCHARIDE--PROTEIN GLYCOSYLTRANSFERASE SUBUNIT"/>
    <property type="match status" value="1"/>
</dbReference>
<dbReference type="PANTHER" id="PTHR13872:SF1">
    <property type="entry name" value="DOLICHYL-DIPHOSPHOOLIGOSACCHARIDE--PROTEIN GLYCOSYLTRANSFERASE SUBUNIT STT3B"/>
    <property type="match status" value="1"/>
</dbReference>
<organism evidence="22 23">
    <name type="scientific">Methanolapillus africanus</name>
    <dbReference type="NCBI Taxonomy" id="3028297"/>
    <lineage>
        <taxon>Archaea</taxon>
        <taxon>Methanobacteriati</taxon>
        <taxon>Methanobacteriota</taxon>
        <taxon>Stenosarchaea group</taxon>
        <taxon>Methanomicrobia</taxon>
        <taxon>Methanosarcinales</taxon>
        <taxon>Methanosarcinaceae</taxon>
        <taxon>Methanolapillus</taxon>
    </lineage>
</organism>
<dbReference type="InterPro" id="IPR048307">
    <property type="entry name" value="STT3_N"/>
</dbReference>
<evidence type="ECO:0000256" key="5">
    <source>
        <dbReference type="ARBA" id="ARBA00010810"/>
    </source>
</evidence>
<feature type="transmembrane region" description="Helical" evidence="18">
    <location>
        <begin position="496"/>
        <end position="511"/>
    </location>
</feature>
<keyword evidence="14" id="KW-0464">Manganese</keyword>
<dbReference type="GO" id="GO:0046872">
    <property type="term" value="F:metal ion binding"/>
    <property type="evidence" value="ECO:0007669"/>
    <property type="project" value="UniProtKB-KW"/>
</dbReference>
<evidence type="ECO:0000256" key="14">
    <source>
        <dbReference type="ARBA" id="ARBA00023211"/>
    </source>
</evidence>
<keyword evidence="11" id="KW-0460">Magnesium</keyword>
<evidence type="ECO:0000256" key="7">
    <source>
        <dbReference type="ARBA" id="ARBA00022676"/>
    </source>
</evidence>
<evidence type="ECO:0000256" key="3">
    <source>
        <dbReference type="ARBA" id="ARBA00004651"/>
    </source>
</evidence>
<dbReference type="InterPro" id="IPR041154">
    <property type="entry name" value="AglB_P1"/>
</dbReference>
<feature type="domain" description="AglB-like core" evidence="21">
    <location>
        <begin position="705"/>
        <end position="792"/>
    </location>
</feature>
<keyword evidence="23" id="KW-1185">Reference proteome</keyword>
<comment type="pathway">
    <text evidence="4">Protein modification; protein glycosylation.</text>
</comment>
<dbReference type="Proteomes" id="UP001271789">
    <property type="component" value="Unassembled WGS sequence"/>
</dbReference>
<comment type="cofactor">
    <cofactor evidence="2">
        <name>Mg(2+)</name>
        <dbReference type="ChEBI" id="CHEBI:18420"/>
    </cofactor>
</comment>
<evidence type="ECO:0000256" key="1">
    <source>
        <dbReference type="ARBA" id="ARBA00001936"/>
    </source>
</evidence>
<evidence type="ECO:0000259" key="19">
    <source>
        <dbReference type="Pfam" id="PF02516"/>
    </source>
</evidence>
<dbReference type="AlphaFoldDB" id="A0AAE4MIY1"/>
<reference evidence="22" key="1">
    <citation type="submission" date="2023-06" db="EMBL/GenBank/DDBJ databases">
        <title>Genome sequence of Methanosarcinaceae archaeon Ag5.</title>
        <authorList>
            <person name="Protasov E."/>
            <person name="Platt K."/>
            <person name="Poehlein A."/>
            <person name="Daniel R."/>
            <person name="Brune A."/>
        </authorList>
    </citation>
    <scope>NUCLEOTIDE SEQUENCE</scope>
    <source>
        <strain evidence="22">Ag5</strain>
    </source>
</reference>
<feature type="compositionally biased region" description="Low complexity" evidence="17">
    <location>
        <begin position="589"/>
        <end position="600"/>
    </location>
</feature>
<evidence type="ECO:0000259" key="21">
    <source>
        <dbReference type="Pfam" id="PF22627"/>
    </source>
</evidence>
<sequence>MAQKSNHEPAKPVDEKPAAPVSTETAHKDSKSDDLAHKYLGDKSSILTSVFYGVLLLISAILAFVIRIAPREGVFLSNGFIRLGENDPWYHWRNIDYLLHNYPHMSWFDPSTTYPYGTNQAFAPLFDMMAATFIKILQFLTGNTSSDYAMTIFAYWPCLLAALCVIVIYFVAKKIFNSRAVGLGSAFFVAIVPGQILSRSIIGFSDHHIAEVLFSSIAIFFLIVTLLKAKDKVITYADLKNKNVSALKPIIPYAVLTGIFLGLYALIWEGALLFAFMIGLFVVVQMMANHMRKESTVFIAITGMIIFAINLILVVITPQIGEYKSLHILALSAGLIAILAMAILSYLLEKKNLNRLYYPVILIVLGAAAAIAGSLISDTVKNAVFGVVGFFTRTGGALTIGEASPFFGTSIPPIAFTALIAVFLIVLPFLGTPYIKKDYTKAVYLICWTVAFLILMMVSGDGFVKLYGSFSVFGYIWLIALPLLTYKAIRDNKMEHIFLVVWTMVILWALVQQNRFAYYFIVPIIILAMYLLYELAHYYKLDVAAAEWKKDILGKMNGSGESQKADAKPEPVHAEKADSKGHRPESKAAKQAARSEAARQPAKPKKKSTSEKAITGAVIMVVALLIILVPTALMTVQYTYGTGGPNMPWINATTWMANNTPTPTLDPYGTYTQPFVDLDGDGKADRVSGSGIEFYENQVSTVPFDYPDGCYGIMSWWDYGHWIEVIGERMPNSNPFQFGVGGRRGNVTDPMIPGSAPYFTAENESMATYYLEAIDPRENMSGARYIVTDIEMASGMSKFYAMTAWTLDTTGYTVTVPTSEGNITLIGSDRYFNSQVVQLHLFDAQHMKQYRMVYESEMDNGNMRQQEIYYKNLYNYLHTANISNQSSGYVKIFEYVKGANVTGTATPNSTVSIYTTIQTNQGRTFTYSQETTADANGQYSFTVPYSTSGPISGQTNFVVKPTGAYTLTADGATKKVEVSEQAVLQGQTVQVT</sequence>
<dbReference type="Pfam" id="PF02516">
    <property type="entry name" value="STT3"/>
    <property type="match status" value="1"/>
</dbReference>
<evidence type="ECO:0000256" key="4">
    <source>
        <dbReference type="ARBA" id="ARBA00004922"/>
    </source>
</evidence>
<feature type="region of interest" description="Disordered" evidence="17">
    <location>
        <begin position="559"/>
        <end position="609"/>
    </location>
</feature>
<comment type="caution">
    <text evidence="22">The sequence shown here is derived from an EMBL/GenBank/DDBJ whole genome shotgun (WGS) entry which is preliminary data.</text>
</comment>
<feature type="transmembrane region" description="Helical" evidence="18">
    <location>
        <begin position="442"/>
        <end position="460"/>
    </location>
</feature>
<evidence type="ECO:0000313" key="23">
    <source>
        <dbReference type="Proteomes" id="UP001271789"/>
    </source>
</evidence>
<evidence type="ECO:0000256" key="6">
    <source>
        <dbReference type="ARBA" id="ARBA00012602"/>
    </source>
</evidence>
<evidence type="ECO:0000256" key="18">
    <source>
        <dbReference type="SAM" id="Phobius"/>
    </source>
</evidence>
<evidence type="ECO:0000256" key="2">
    <source>
        <dbReference type="ARBA" id="ARBA00001946"/>
    </source>
</evidence>
<evidence type="ECO:0000313" key="22">
    <source>
        <dbReference type="EMBL" id="MDV0446443.1"/>
    </source>
</evidence>
<feature type="transmembrane region" description="Helical" evidence="18">
    <location>
        <begin position="273"/>
        <end position="290"/>
    </location>
</feature>
<feature type="transmembrane region" description="Helical" evidence="18">
    <location>
        <begin position="613"/>
        <end position="633"/>
    </location>
</feature>
<dbReference type="Pfam" id="PF18079">
    <property type="entry name" value="AglB_L1"/>
    <property type="match status" value="1"/>
</dbReference>
<dbReference type="GO" id="GO:0004576">
    <property type="term" value="F:oligosaccharyl transferase activity"/>
    <property type="evidence" value="ECO:0007669"/>
    <property type="project" value="InterPro"/>
</dbReference>
<protein>
    <recommendedName>
        <fullName evidence="6">dolichyl-phosphooligosaccharide-protein glycotransferase</fullName>
        <ecNumber evidence="6">2.4.99.21</ecNumber>
    </recommendedName>
    <alternativeName>
        <fullName evidence="15">Oligosaccharyl transferase</fullName>
    </alternativeName>
</protein>
<dbReference type="Gene3D" id="2.60.40.3390">
    <property type="match status" value="1"/>
</dbReference>
<evidence type="ECO:0000256" key="11">
    <source>
        <dbReference type="ARBA" id="ARBA00022842"/>
    </source>
</evidence>
<comment type="similarity">
    <text evidence="5">Belongs to the STT3 family.</text>
</comment>
<dbReference type="RefSeq" id="WP_338098834.1">
    <property type="nucleotide sequence ID" value="NZ_JAWDKD010000005.1"/>
</dbReference>
<evidence type="ECO:0000256" key="17">
    <source>
        <dbReference type="SAM" id="MobiDB-lite"/>
    </source>
</evidence>
<comment type="subcellular location">
    <subcellularLocation>
        <location evidence="3">Cell membrane</location>
        <topology evidence="3">Multi-pass membrane protein</topology>
    </subcellularLocation>
</comment>